<keyword evidence="2" id="KW-0812">Transmembrane</keyword>
<keyword evidence="2" id="KW-1133">Transmembrane helix</keyword>
<keyword evidence="2" id="KW-0472">Membrane</keyword>
<sequence>MDTPECAIAQTLAHTAQIMGRLMTVAGIGFLTALQIFSKRGVPQPWRMRQHCTEPDPHETAVLLDSDAQPKLQRTQR</sequence>
<reference evidence="3 4" key="1">
    <citation type="submission" date="2017-01" db="EMBL/GenBank/DDBJ databases">
        <title>Genome sequence of Rhodoferax antarcticus ANT.BR, a psychrophilic purple nonsulfur bacterium from an Antarctic microbial mat.</title>
        <authorList>
            <person name="Baker J."/>
            <person name="Riester C."/>
            <person name="Skinner B."/>
            <person name="Newell A."/>
            <person name="Swingley W."/>
            <person name="Madigan M."/>
            <person name="Jung D."/>
            <person name="Asao M."/>
            <person name="Chen M."/>
            <person name="Loughlin P."/>
            <person name="Pan H."/>
            <person name="Lin S."/>
            <person name="Li N."/>
            <person name="Shaw J."/>
            <person name="Prado M."/>
            <person name="Sherman C."/>
            <person name="Li X."/>
            <person name="Tang J."/>
            <person name="Blankenship R."/>
            <person name="Zhao T."/>
            <person name="Touchman J."/>
            <person name="Sattley M."/>
        </authorList>
    </citation>
    <scope>NUCLEOTIDE SEQUENCE [LARGE SCALE GENOMIC DNA]</scope>
    <source>
        <strain evidence="3 4">ANT.BR</strain>
    </source>
</reference>
<comment type="caution">
    <text evidence="3">The sequence shown here is derived from an EMBL/GenBank/DDBJ whole genome shotgun (WGS) entry which is preliminary data.</text>
</comment>
<name>A0A1Q8YE81_9BURK</name>
<evidence type="ECO:0000313" key="4">
    <source>
        <dbReference type="Proteomes" id="UP000185911"/>
    </source>
</evidence>
<accession>A0A1Q8YE81</accession>
<dbReference type="Proteomes" id="UP000185911">
    <property type="component" value="Unassembled WGS sequence"/>
</dbReference>
<protein>
    <submittedName>
        <fullName evidence="3">Uncharacterized protein</fullName>
    </submittedName>
</protein>
<feature type="region of interest" description="Disordered" evidence="1">
    <location>
        <begin position="57"/>
        <end position="77"/>
    </location>
</feature>
<evidence type="ECO:0000256" key="2">
    <source>
        <dbReference type="SAM" id="Phobius"/>
    </source>
</evidence>
<dbReference type="EMBL" id="MSYM01000013">
    <property type="protein sequence ID" value="OLP06229.1"/>
    <property type="molecule type" value="Genomic_DNA"/>
</dbReference>
<feature type="transmembrane region" description="Helical" evidence="2">
    <location>
        <begin position="18"/>
        <end position="38"/>
    </location>
</feature>
<organism evidence="3 4">
    <name type="scientific">Rhodoferax antarcticus ANT.BR</name>
    <dbReference type="NCBI Taxonomy" id="1111071"/>
    <lineage>
        <taxon>Bacteria</taxon>
        <taxon>Pseudomonadati</taxon>
        <taxon>Pseudomonadota</taxon>
        <taxon>Betaproteobacteria</taxon>
        <taxon>Burkholderiales</taxon>
        <taxon>Comamonadaceae</taxon>
        <taxon>Rhodoferax</taxon>
    </lineage>
</organism>
<dbReference type="AlphaFoldDB" id="A0A1Q8YE81"/>
<evidence type="ECO:0000313" key="3">
    <source>
        <dbReference type="EMBL" id="OLP06229.1"/>
    </source>
</evidence>
<gene>
    <name evidence="3" type="ORF">BLL52_2460</name>
</gene>
<proteinExistence type="predicted"/>
<evidence type="ECO:0000256" key="1">
    <source>
        <dbReference type="SAM" id="MobiDB-lite"/>
    </source>
</evidence>
<keyword evidence="4" id="KW-1185">Reference proteome</keyword>